<dbReference type="Gene3D" id="1.25.40.420">
    <property type="match status" value="1"/>
</dbReference>
<dbReference type="PANTHER" id="PTHR26379:SF446">
    <property type="entry name" value="BTB_POZ AND MATH DOMAIN-CONTAINING PROTEIN 1"/>
    <property type="match status" value="1"/>
</dbReference>
<sequence length="269" mass="30170">MWDSCFTELKLDYEATKNLGIGNVVMSDEISAGGDIWRIHCYPHGLKQADKGVYLSLFLRFLSKSSTRNVTAIFDTFLMNRDGTPSLIHSYHCVKTFPSPSPARPSPRTAPCSPLARRSSERSSLAPMADAKMPCITLHDIQPSTFKILLRFMYTDALPRDDEELDKSCSSTVELLQNLLAAADMYHLDRLKLLCAAKLWACVSAETVATVLCCAETHGCQELKTRCLDFFVVDENFKVAVLTEGYFRLMQSCPSVIDEIRARVQVKPR</sequence>
<dbReference type="SUPFAM" id="SSF49599">
    <property type="entry name" value="TRAF domain-like"/>
    <property type="match status" value="1"/>
</dbReference>
<evidence type="ECO:0000256" key="1">
    <source>
        <dbReference type="ARBA" id="ARBA00004906"/>
    </source>
</evidence>
<dbReference type="PANTHER" id="PTHR26379">
    <property type="entry name" value="BTB/POZ AND MATH DOMAIN-CONTAINING PROTEIN 1"/>
    <property type="match status" value="1"/>
</dbReference>
<name>A0AAV5DZK3_ELECO</name>
<evidence type="ECO:0000259" key="4">
    <source>
        <dbReference type="SMART" id="SM00225"/>
    </source>
</evidence>
<organism evidence="5 6">
    <name type="scientific">Eleusine coracana subsp. coracana</name>
    <dbReference type="NCBI Taxonomy" id="191504"/>
    <lineage>
        <taxon>Eukaryota</taxon>
        <taxon>Viridiplantae</taxon>
        <taxon>Streptophyta</taxon>
        <taxon>Embryophyta</taxon>
        <taxon>Tracheophyta</taxon>
        <taxon>Spermatophyta</taxon>
        <taxon>Magnoliopsida</taxon>
        <taxon>Liliopsida</taxon>
        <taxon>Poales</taxon>
        <taxon>Poaceae</taxon>
        <taxon>PACMAD clade</taxon>
        <taxon>Chloridoideae</taxon>
        <taxon>Cynodonteae</taxon>
        <taxon>Eleusininae</taxon>
        <taxon>Eleusine</taxon>
    </lineage>
</organism>
<dbReference type="GO" id="GO:0016567">
    <property type="term" value="P:protein ubiquitination"/>
    <property type="evidence" value="ECO:0007669"/>
    <property type="project" value="InterPro"/>
</dbReference>
<gene>
    <name evidence="5" type="primary">gb02619</name>
    <name evidence="5" type="ORF">PR202_gb02619</name>
</gene>
<dbReference type="SMART" id="SM00225">
    <property type="entry name" value="BTB"/>
    <property type="match status" value="1"/>
</dbReference>
<evidence type="ECO:0000313" key="5">
    <source>
        <dbReference type="EMBL" id="GJN15683.1"/>
    </source>
</evidence>
<comment type="similarity">
    <text evidence="2">Belongs to the Tdpoz family.</text>
</comment>
<comment type="pathway">
    <text evidence="1">Protein modification; protein ubiquitination.</text>
</comment>
<accession>A0AAV5DZK3</accession>
<dbReference type="Pfam" id="PF00651">
    <property type="entry name" value="BTB"/>
    <property type="match status" value="1"/>
</dbReference>
<evidence type="ECO:0000256" key="2">
    <source>
        <dbReference type="ARBA" id="ARBA00010846"/>
    </source>
</evidence>
<dbReference type="Gene3D" id="3.30.710.10">
    <property type="entry name" value="Potassium Channel Kv1.1, Chain A"/>
    <property type="match status" value="1"/>
</dbReference>
<dbReference type="InterPro" id="IPR045005">
    <property type="entry name" value="BPM1-6"/>
</dbReference>
<reference evidence="5" key="1">
    <citation type="journal article" date="2018" name="DNA Res.">
        <title>Multiple hybrid de novo genome assembly of finger millet, an orphan allotetraploid crop.</title>
        <authorList>
            <person name="Hatakeyama M."/>
            <person name="Aluri S."/>
            <person name="Balachadran M.T."/>
            <person name="Sivarajan S.R."/>
            <person name="Patrignani A."/>
            <person name="Gruter S."/>
            <person name="Poveda L."/>
            <person name="Shimizu-Inatsugi R."/>
            <person name="Baeten J."/>
            <person name="Francoijs K.J."/>
            <person name="Nataraja K.N."/>
            <person name="Reddy Y.A.N."/>
            <person name="Phadnis S."/>
            <person name="Ravikumar R.L."/>
            <person name="Schlapbach R."/>
            <person name="Sreeman S.M."/>
            <person name="Shimizu K.K."/>
        </authorList>
    </citation>
    <scope>NUCLEOTIDE SEQUENCE</scope>
</reference>
<dbReference type="Pfam" id="PF22486">
    <property type="entry name" value="MATH_2"/>
    <property type="match status" value="1"/>
</dbReference>
<dbReference type="EMBL" id="BQKI01000072">
    <property type="protein sequence ID" value="GJN15683.1"/>
    <property type="molecule type" value="Genomic_DNA"/>
</dbReference>
<protein>
    <recommendedName>
        <fullName evidence="4">BTB domain-containing protein</fullName>
    </recommendedName>
</protein>
<dbReference type="InterPro" id="IPR002083">
    <property type="entry name" value="MATH/TRAF_dom"/>
</dbReference>
<evidence type="ECO:0000313" key="6">
    <source>
        <dbReference type="Proteomes" id="UP001054889"/>
    </source>
</evidence>
<dbReference type="AlphaFoldDB" id="A0AAV5DZK3"/>
<reference evidence="5" key="2">
    <citation type="submission" date="2021-12" db="EMBL/GenBank/DDBJ databases">
        <title>Resequencing data analysis of finger millet.</title>
        <authorList>
            <person name="Hatakeyama M."/>
            <person name="Aluri S."/>
            <person name="Balachadran M.T."/>
            <person name="Sivarajan S.R."/>
            <person name="Poveda L."/>
            <person name="Shimizu-Inatsugi R."/>
            <person name="Schlapbach R."/>
            <person name="Sreeman S.M."/>
            <person name="Shimizu K.K."/>
        </authorList>
    </citation>
    <scope>NUCLEOTIDE SEQUENCE</scope>
</reference>
<feature type="region of interest" description="Disordered" evidence="3">
    <location>
        <begin position="98"/>
        <end position="126"/>
    </location>
</feature>
<dbReference type="InterPro" id="IPR008974">
    <property type="entry name" value="TRAF-like"/>
</dbReference>
<dbReference type="InterPro" id="IPR000210">
    <property type="entry name" value="BTB/POZ_dom"/>
</dbReference>
<dbReference type="InterPro" id="IPR011333">
    <property type="entry name" value="SKP1/BTB/POZ_sf"/>
</dbReference>
<dbReference type="Gene3D" id="2.60.210.10">
    <property type="entry name" value="Apoptosis, Tumor Necrosis Factor Receptor Associated Protein 2, Chain A"/>
    <property type="match status" value="1"/>
</dbReference>
<evidence type="ECO:0000256" key="3">
    <source>
        <dbReference type="SAM" id="MobiDB-lite"/>
    </source>
</evidence>
<keyword evidence="6" id="KW-1185">Reference proteome</keyword>
<feature type="compositionally biased region" description="Low complexity" evidence="3">
    <location>
        <begin position="106"/>
        <end position="126"/>
    </location>
</feature>
<dbReference type="Proteomes" id="UP001054889">
    <property type="component" value="Unassembled WGS sequence"/>
</dbReference>
<dbReference type="SUPFAM" id="SSF54695">
    <property type="entry name" value="POZ domain"/>
    <property type="match status" value="1"/>
</dbReference>
<dbReference type="InterPro" id="IPR056423">
    <property type="entry name" value="BACK_BPM_SPOP"/>
</dbReference>
<proteinExistence type="inferred from homology"/>
<comment type="caution">
    <text evidence="5">The sequence shown here is derived from an EMBL/GenBank/DDBJ whole genome shotgun (WGS) entry which is preliminary data.</text>
</comment>
<feature type="domain" description="BTB" evidence="4">
    <location>
        <begin position="57"/>
        <end position="203"/>
    </location>
</feature>
<dbReference type="CDD" id="cd00121">
    <property type="entry name" value="MATH"/>
    <property type="match status" value="1"/>
</dbReference>
<dbReference type="Pfam" id="PF24570">
    <property type="entry name" value="BACK_BPM_SPOP"/>
    <property type="match status" value="1"/>
</dbReference>